<protein>
    <submittedName>
        <fullName evidence="1">Uncharacterized protein</fullName>
    </submittedName>
</protein>
<dbReference type="Proteomes" id="UP001157418">
    <property type="component" value="Unassembled WGS sequence"/>
</dbReference>
<organism evidence="1 2">
    <name type="scientific">Lactuca virosa</name>
    <dbReference type="NCBI Taxonomy" id="75947"/>
    <lineage>
        <taxon>Eukaryota</taxon>
        <taxon>Viridiplantae</taxon>
        <taxon>Streptophyta</taxon>
        <taxon>Embryophyta</taxon>
        <taxon>Tracheophyta</taxon>
        <taxon>Spermatophyta</taxon>
        <taxon>Magnoliopsida</taxon>
        <taxon>eudicotyledons</taxon>
        <taxon>Gunneridae</taxon>
        <taxon>Pentapetalae</taxon>
        <taxon>asterids</taxon>
        <taxon>campanulids</taxon>
        <taxon>Asterales</taxon>
        <taxon>Asteraceae</taxon>
        <taxon>Cichorioideae</taxon>
        <taxon>Cichorieae</taxon>
        <taxon>Lactucinae</taxon>
        <taxon>Lactuca</taxon>
    </lineage>
</organism>
<proteinExistence type="predicted"/>
<evidence type="ECO:0000313" key="2">
    <source>
        <dbReference type="Proteomes" id="UP001157418"/>
    </source>
</evidence>
<sequence>MKSKSNGFRNTRFQNCPNLIDALFSLKPPTLHSSTSALRFHISGVIVAQQRSLQQTLGGQMSKGLIWATADDLARNRGKQDCTGKHRHVPFSCWLLKNDPYTTLKICLI</sequence>
<accession>A0AAU9LRW8</accession>
<dbReference type="EMBL" id="CAKMRJ010000002">
    <property type="protein sequence ID" value="CAH1416204.1"/>
    <property type="molecule type" value="Genomic_DNA"/>
</dbReference>
<name>A0AAU9LRW8_9ASTR</name>
<gene>
    <name evidence="1" type="ORF">LVIROSA_LOCUS3985</name>
</gene>
<keyword evidence="2" id="KW-1185">Reference proteome</keyword>
<dbReference type="AlphaFoldDB" id="A0AAU9LRW8"/>
<comment type="caution">
    <text evidence="1">The sequence shown here is derived from an EMBL/GenBank/DDBJ whole genome shotgun (WGS) entry which is preliminary data.</text>
</comment>
<reference evidence="1 2" key="1">
    <citation type="submission" date="2022-01" db="EMBL/GenBank/DDBJ databases">
        <authorList>
            <person name="Xiong W."/>
            <person name="Schranz E."/>
        </authorList>
    </citation>
    <scope>NUCLEOTIDE SEQUENCE [LARGE SCALE GENOMIC DNA]</scope>
</reference>
<evidence type="ECO:0000313" key="1">
    <source>
        <dbReference type="EMBL" id="CAH1416204.1"/>
    </source>
</evidence>